<comment type="subcellular location">
    <subcellularLocation>
        <location evidence="1">Host cell</location>
    </subcellularLocation>
    <subcellularLocation>
        <location evidence="2">Secreted</location>
    </subcellularLocation>
</comment>
<dbReference type="EMBL" id="JAAAHW010001879">
    <property type="protein sequence ID" value="KAF9993310.1"/>
    <property type="molecule type" value="Genomic_DNA"/>
</dbReference>
<dbReference type="GO" id="GO:0043657">
    <property type="term" value="C:host cell"/>
    <property type="evidence" value="ECO:0007669"/>
    <property type="project" value="UniProtKB-SubCell"/>
</dbReference>
<dbReference type="AlphaFoldDB" id="A0A9P6MDG5"/>
<evidence type="ECO:0000256" key="2">
    <source>
        <dbReference type="ARBA" id="ARBA00004613"/>
    </source>
</evidence>
<evidence type="ECO:0000259" key="4">
    <source>
        <dbReference type="Pfam" id="PF20147"/>
    </source>
</evidence>
<dbReference type="InterPro" id="IPR045379">
    <property type="entry name" value="Crinkler_N"/>
</dbReference>
<evidence type="ECO:0000313" key="6">
    <source>
        <dbReference type="Proteomes" id="UP000749646"/>
    </source>
</evidence>
<keyword evidence="6" id="KW-1185">Reference proteome</keyword>
<gene>
    <name evidence="5" type="ORF">BGZ65_011192</name>
</gene>
<dbReference type="OrthoDB" id="2304312at2759"/>
<evidence type="ECO:0000313" key="5">
    <source>
        <dbReference type="EMBL" id="KAF9993310.1"/>
    </source>
</evidence>
<dbReference type="GO" id="GO:0005576">
    <property type="term" value="C:extracellular region"/>
    <property type="evidence" value="ECO:0007669"/>
    <property type="project" value="UniProtKB-SubCell"/>
</dbReference>
<proteinExistence type="predicted"/>
<protein>
    <recommendedName>
        <fullName evidence="4">Crinkler effector protein N-terminal domain-containing protein</fullName>
    </recommendedName>
</protein>
<accession>A0A9P6MDG5</accession>
<name>A0A9P6MDG5_9FUNG</name>
<dbReference type="Pfam" id="PF20147">
    <property type="entry name" value="Crinkler"/>
    <property type="match status" value="1"/>
</dbReference>
<reference evidence="5" key="1">
    <citation type="journal article" date="2020" name="Fungal Divers.">
        <title>Resolving the Mortierellaceae phylogeny through synthesis of multi-gene phylogenetics and phylogenomics.</title>
        <authorList>
            <person name="Vandepol N."/>
            <person name="Liber J."/>
            <person name="Desiro A."/>
            <person name="Na H."/>
            <person name="Kennedy M."/>
            <person name="Barry K."/>
            <person name="Grigoriev I.V."/>
            <person name="Miller A.N."/>
            <person name="O'Donnell K."/>
            <person name="Stajich J.E."/>
            <person name="Bonito G."/>
        </authorList>
    </citation>
    <scope>NUCLEOTIDE SEQUENCE</scope>
    <source>
        <strain evidence="5">MES-2147</strain>
    </source>
</reference>
<evidence type="ECO:0000256" key="3">
    <source>
        <dbReference type="ARBA" id="ARBA00022525"/>
    </source>
</evidence>
<comment type="caution">
    <text evidence="5">The sequence shown here is derived from an EMBL/GenBank/DDBJ whole genome shotgun (WGS) entry which is preliminary data.</text>
</comment>
<organism evidence="5 6">
    <name type="scientific">Modicella reniformis</name>
    <dbReference type="NCBI Taxonomy" id="1440133"/>
    <lineage>
        <taxon>Eukaryota</taxon>
        <taxon>Fungi</taxon>
        <taxon>Fungi incertae sedis</taxon>
        <taxon>Mucoromycota</taxon>
        <taxon>Mortierellomycotina</taxon>
        <taxon>Mortierellomycetes</taxon>
        <taxon>Mortierellales</taxon>
        <taxon>Mortierellaceae</taxon>
        <taxon>Modicella</taxon>
    </lineage>
</organism>
<sequence>MANTLTLFCVVEGESSVFPVDITGDRTVSHLKNAIKTEVTPKFDDIAADKLILWKVSVPITDDVDEVPIKLDALDEKKILGAATELSEVKINLDTREIDAFRTAYLDAVNGLGQKGVIVVIPFVLLKKLNLMLAEHVIPDHLLIIPTKERSWRWKDFEILVGHYQKAMINALIDVRDTNLALAKNKISVLQTQVAAANASEDVSKAVSVYAGNRKAKRPSRASKQAGARTWTLSEVFRGAKGKRVSS</sequence>
<dbReference type="Proteomes" id="UP000749646">
    <property type="component" value="Unassembled WGS sequence"/>
</dbReference>
<feature type="domain" description="Crinkler effector protein N-terminal" evidence="4">
    <location>
        <begin position="5"/>
        <end position="88"/>
    </location>
</feature>
<evidence type="ECO:0000256" key="1">
    <source>
        <dbReference type="ARBA" id="ARBA00004340"/>
    </source>
</evidence>
<keyword evidence="3" id="KW-0964">Secreted</keyword>